<evidence type="ECO:0000313" key="3">
    <source>
        <dbReference type="Proteomes" id="UP000245207"/>
    </source>
</evidence>
<accession>A0A2U1LJU9</accession>
<reference evidence="2 3" key="1">
    <citation type="journal article" date="2018" name="Mol. Plant">
        <title>The genome of Artemisia annua provides insight into the evolution of Asteraceae family and artemisinin biosynthesis.</title>
        <authorList>
            <person name="Shen Q."/>
            <person name="Zhang L."/>
            <person name="Liao Z."/>
            <person name="Wang S."/>
            <person name="Yan T."/>
            <person name="Shi P."/>
            <person name="Liu M."/>
            <person name="Fu X."/>
            <person name="Pan Q."/>
            <person name="Wang Y."/>
            <person name="Lv Z."/>
            <person name="Lu X."/>
            <person name="Zhang F."/>
            <person name="Jiang W."/>
            <person name="Ma Y."/>
            <person name="Chen M."/>
            <person name="Hao X."/>
            <person name="Li L."/>
            <person name="Tang Y."/>
            <person name="Lv G."/>
            <person name="Zhou Y."/>
            <person name="Sun X."/>
            <person name="Brodelius P.E."/>
            <person name="Rose J.K.C."/>
            <person name="Tang K."/>
        </authorList>
    </citation>
    <scope>NUCLEOTIDE SEQUENCE [LARGE SCALE GENOMIC DNA]</scope>
    <source>
        <strain evidence="3">cv. Huhao1</strain>
        <tissue evidence="2">Leaf</tissue>
    </source>
</reference>
<gene>
    <name evidence="2" type="ORF">CTI12_AA481390</name>
</gene>
<dbReference type="AlphaFoldDB" id="A0A2U1LJU9"/>
<evidence type="ECO:0000256" key="1">
    <source>
        <dbReference type="SAM" id="MobiDB-lite"/>
    </source>
</evidence>
<name>A0A2U1LJU9_ARTAN</name>
<dbReference type="InterPro" id="IPR038765">
    <property type="entry name" value="Papain-like_cys_pep_sf"/>
</dbReference>
<dbReference type="SUPFAM" id="SSF54001">
    <property type="entry name" value="Cysteine proteinases"/>
    <property type="match status" value="1"/>
</dbReference>
<protein>
    <submittedName>
        <fullName evidence="2">Uncharacterized protein</fullName>
    </submittedName>
</protein>
<organism evidence="2 3">
    <name type="scientific">Artemisia annua</name>
    <name type="common">Sweet wormwood</name>
    <dbReference type="NCBI Taxonomy" id="35608"/>
    <lineage>
        <taxon>Eukaryota</taxon>
        <taxon>Viridiplantae</taxon>
        <taxon>Streptophyta</taxon>
        <taxon>Embryophyta</taxon>
        <taxon>Tracheophyta</taxon>
        <taxon>Spermatophyta</taxon>
        <taxon>Magnoliopsida</taxon>
        <taxon>eudicotyledons</taxon>
        <taxon>Gunneridae</taxon>
        <taxon>Pentapetalae</taxon>
        <taxon>asterids</taxon>
        <taxon>campanulids</taxon>
        <taxon>Asterales</taxon>
        <taxon>Asteraceae</taxon>
        <taxon>Asteroideae</taxon>
        <taxon>Anthemideae</taxon>
        <taxon>Artemisiinae</taxon>
        <taxon>Artemisia</taxon>
    </lineage>
</organism>
<dbReference type="EMBL" id="PKPP01009003">
    <property type="protein sequence ID" value="PWA49278.1"/>
    <property type="molecule type" value="Genomic_DNA"/>
</dbReference>
<feature type="region of interest" description="Disordered" evidence="1">
    <location>
        <begin position="265"/>
        <end position="289"/>
    </location>
</feature>
<keyword evidence="3" id="KW-1185">Reference proteome</keyword>
<sequence length="567" mass="64312">MAPVKYSVREFTPVVVNEKGYRLSFKLVFVDMVSTVLCMMGIIGPDDHLSPQVLLDAKCDDIPSCVAFATKKELGFETLCTYPLIMMARTIWSEIEYIARKYRRFRIDDVKYISDPDEIISTILANFGEGGRKFPLVGVLHTNDFKDREVAAAAVAGVPYHLPVSAPLARHPRGLRFRHAVLIVGVDTTSDDPLMHNCEVKGSFGKGWALDGFSRVGFEVFEYVLLPVYGKHYCPPPFGTNKIIPIKIAADVSCVTGSTTVRDPISNKRKTEDGNRIASDDSKDYNEHVSKKRKTVDDNVCELSEDLKRELSKLYRVPLQDEDWTSWLEFTNHTKRAGTALREVSKKLIEQKKKSIGVDHPFVRVIGEFAVATFNKLREMLVKKGDHNNIRDFEIMECQYLHMRVPKHYFIYMTIEAFEKGKLGVYEAKIVCYTDDGRRTLTKFVLTDRRPVGKKAMAMSPLSRLISIYKSVEGLEKDIETYMKTAQQSKKGEENGNVAAELCHLKKYYKQAIDGLGKVLSRDTLAPARNPTTNRDTGGMVRRTKGTTCKGYDYYNPLREFGISLLW</sequence>
<comment type="caution">
    <text evidence="2">The sequence shown here is derived from an EMBL/GenBank/DDBJ whole genome shotgun (WGS) entry which is preliminary data.</text>
</comment>
<evidence type="ECO:0000313" key="2">
    <source>
        <dbReference type="EMBL" id="PWA49278.1"/>
    </source>
</evidence>
<proteinExistence type="predicted"/>
<dbReference type="Proteomes" id="UP000245207">
    <property type="component" value="Unassembled WGS sequence"/>
</dbReference>